<organism evidence="3 4">
    <name type="scientific">Enterocloster lavalensis</name>
    <dbReference type="NCBI Taxonomy" id="460384"/>
    <lineage>
        <taxon>Bacteria</taxon>
        <taxon>Bacillati</taxon>
        <taxon>Bacillota</taxon>
        <taxon>Clostridia</taxon>
        <taxon>Lachnospirales</taxon>
        <taxon>Lachnospiraceae</taxon>
        <taxon>Enterocloster</taxon>
    </lineage>
</organism>
<proteinExistence type="inferred from homology"/>
<dbReference type="InterPro" id="IPR000523">
    <property type="entry name" value="Mg_chelatse_chII-like_cat_dom"/>
</dbReference>
<dbReference type="SUPFAM" id="SSF54211">
    <property type="entry name" value="Ribosomal protein S5 domain 2-like"/>
    <property type="match status" value="1"/>
</dbReference>
<feature type="domain" description="AAA+ ATPase" evidence="2">
    <location>
        <begin position="214"/>
        <end position="396"/>
    </location>
</feature>
<evidence type="ECO:0000259" key="2">
    <source>
        <dbReference type="SMART" id="SM00382"/>
    </source>
</evidence>
<protein>
    <submittedName>
        <fullName evidence="3">Magnesium chelatase family protein</fullName>
    </submittedName>
</protein>
<dbReference type="InterPro" id="IPR020568">
    <property type="entry name" value="Ribosomal_Su5_D2-typ_SF"/>
</dbReference>
<dbReference type="RefSeq" id="WP_092360473.1">
    <property type="nucleotide sequence ID" value="NZ_FOIM01000001.1"/>
</dbReference>
<dbReference type="SUPFAM" id="SSF52540">
    <property type="entry name" value="P-loop containing nucleoside triphosphate hydrolases"/>
    <property type="match status" value="1"/>
</dbReference>
<comment type="similarity">
    <text evidence="1">Belongs to the Mg-chelatase subunits D/I family. ComM subfamily.</text>
</comment>
<dbReference type="InterPro" id="IPR025158">
    <property type="entry name" value="Mg_chelat-rel_C"/>
</dbReference>
<dbReference type="AlphaFoldDB" id="A0A1I0AUZ2"/>
<dbReference type="Pfam" id="PF01078">
    <property type="entry name" value="Mg_chelatase"/>
    <property type="match status" value="1"/>
</dbReference>
<dbReference type="Pfam" id="PF13335">
    <property type="entry name" value="Mg_chelatase_C"/>
    <property type="match status" value="1"/>
</dbReference>
<dbReference type="PANTHER" id="PTHR32039:SF7">
    <property type="entry name" value="COMPETENCE PROTEIN COMM"/>
    <property type="match status" value="1"/>
</dbReference>
<dbReference type="EMBL" id="FOIM01000001">
    <property type="protein sequence ID" value="SES98240.1"/>
    <property type="molecule type" value="Genomic_DNA"/>
</dbReference>
<gene>
    <name evidence="3" type="ORF">SAMN05216313_101217</name>
</gene>
<dbReference type="Pfam" id="PF13541">
    <property type="entry name" value="ChlI"/>
    <property type="match status" value="1"/>
</dbReference>
<accession>A0A1I0AUZ2</accession>
<dbReference type="STRING" id="460384.SAMN05216313_101217"/>
<dbReference type="PANTHER" id="PTHR32039">
    <property type="entry name" value="MAGNESIUM-CHELATASE SUBUNIT CHLI"/>
    <property type="match status" value="1"/>
</dbReference>
<dbReference type="InterPro" id="IPR027417">
    <property type="entry name" value="P-loop_NTPase"/>
</dbReference>
<sequence>MFVKVNSAGICGIRGRIVSTEADVGDGLPGFIMVGYLASEVREAQDRVRTALKNSGFRLPARKVTVNLSPADLRKEGTAFDLPIALAVLGAYGMTDMREADGCLVVGELGLDGKVKPVEGVMSMVMAAREEGIRRCFLPQENVMEGLVVEHMEIVGVTSLAHLAAMLSDPRTICPARASSGNFLEQEKECYDVDYREVNGQQFLRRAAEVAAAGMHNLLFCGPAGTGKTMIARRLPTILPSLSREENIEISRIYSICGQLPAGQPLLNRRPFRSPHHTVTPQGLTGGGRPVRPGELSLASGGVLFLDELTLFRKSAVEILRQPLEEQRVIVSRVRGSYEFPADFMLCAAMNLCPCGYFPDRSRCRCTPAQVRQYMGRLSRPIMERFDICAEAAPIRYEELRQNAGDNESSAAIRVRVERAREIQAARFDGTGIRFNSRMGKGALERFCRLRPEAEHFLERVYRTRGMSARTCHKVLRVARTIADLEGSETLSKTHLAEAVGYRALEEKIWEA</sequence>
<dbReference type="InterPro" id="IPR004482">
    <property type="entry name" value="Mg_chelat-rel"/>
</dbReference>
<dbReference type="InterPro" id="IPR045006">
    <property type="entry name" value="CHLI-like"/>
</dbReference>
<dbReference type="Gene3D" id="3.40.50.300">
    <property type="entry name" value="P-loop containing nucleotide triphosphate hydrolases"/>
    <property type="match status" value="1"/>
</dbReference>
<reference evidence="4" key="1">
    <citation type="submission" date="2016-10" db="EMBL/GenBank/DDBJ databases">
        <authorList>
            <person name="Varghese N."/>
            <person name="Submissions S."/>
        </authorList>
    </citation>
    <scope>NUCLEOTIDE SEQUENCE [LARGE SCALE GENOMIC DNA]</scope>
    <source>
        <strain evidence="4">NLAE-zl-G277</strain>
    </source>
</reference>
<dbReference type="GO" id="GO:0005524">
    <property type="term" value="F:ATP binding"/>
    <property type="evidence" value="ECO:0007669"/>
    <property type="project" value="InterPro"/>
</dbReference>
<keyword evidence="4" id="KW-1185">Reference proteome</keyword>
<evidence type="ECO:0000256" key="1">
    <source>
        <dbReference type="ARBA" id="ARBA00006354"/>
    </source>
</evidence>
<dbReference type="NCBIfam" id="TIGR00368">
    <property type="entry name" value="YifB family Mg chelatase-like AAA ATPase"/>
    <property type="match status" value="1"/>
</dbReference>
<dbReference type="SMART" id="SM00382">
    <property type="entry name" value="AAA"/>
    <property type="match status" value="1"/>
</dbReference>
<dbReference type="Proteomes" id="UP000198508">
    <property type="component" value="Unassembled WGS sequence"/>
</dbReference>
<evidence type="ECO:0000313" key="4">
    <source>
        <dbReference type="Proteomes" id="UP000198508"/>
    </source>
</evidence>
<dbReference type="GeneID" id="93278599"/>
<evidence type="ECO:0000313" key="3">
    <source>
        <dbReference type="EMBL" id="SES98240.1"/>
    </source>
</evidence>
<dbReference type="InterPro" id="IPR014721">
    <property type="entry name" value="Ribsml_uS5_D2-typ_fold_subgr"/>
</dbReference>
<dbReference type="Gene3D" id="3.30.230.10">
    <property type="match status" value="1"/>
</dbReference>
<name>A0A1I0AUZ2_9FIRM</name>
<dbReference type="InterPro" id="IPR003593">
    <property type="entry name" value="AAA+_ATPase"/>
</dbReference>